<dbReference type="SMART" id="SM00449">
    <property type="entry name" value="SPRY"/>
    <property type="match status" value="1"/>
</dbReference>
<dbReference type="FunFam" id="2.60.120.920:FF:000004">
    <property type="entry name" value="Butyrophilin subfamily 1 member A1"/>
    <property type="match status" value="1"/>
</dbReference>
<dbReference type="InterPro" id="IPR043136">
    <property type="entry name" value="B30.2/SPRY_sf"/>
</dbReference>
<dbReference type="AlphaFoldDB" id="A0AAV6FDA0"/>
<dbReference type="InterPro" id="IPR013320">
    <property type="entry name" value="ConA-like_dom_sf"/>
</dbReference>
<dbReference type="PANTHER" id="PTHR24103">
    <property type="entry name" value="E3 UBIQUITIN-PROTEIN LIGASE TRIM"/>
    <property type="match status" value="1"/>
</dbReference>
<dbReference type="InterPro" id="IPR001870">
    <property type="entry name" value="B30.2/SPRY"/>
</dbReference>
<proteinExistence type="predicted"/>
<dbReference type="InterPro" id="IPR003877">
    <property type="entry name" value="SPRY_dom"/>
</dbReference>
<dbReference type="InterPro" id="IPR013083">
    <property type="entry name" value="Znf_RING/FYVE/PHD"/>
</dbReference>
<dbReference type="InterPro" id="IPR027370">
    <property type="entry name" value="Znf-RING_euk"/>
</dbReference>
<feature type="domain" description="RING-type" evidence="5">
    <location>
        <begin position="15"/>
        <end position="55"/>
    </location>
</feature>
<evidence type="ECO:0000256" key="2">
    <source>
        <dbReference type="ARBA" id="ARBA00022771"/>
    </source>
</evidence>
<accession>A0AAV6FDA0</accession>
<keyword evidence="1" id="KW-0479">Metal-binding</keyword>
<dbReference type="Gene3D" id="3.30.40.10">
    <property type="entry name" value="Zinc/RING finger domain, C3HC4 (zinc finger)"/>
    <property type="match status" value="1"/>
</dbReference>
<dbReference type="SUPFAM" id="SSF49899">
    <property type="entry name" value="Concanavalin A-like lectins/glucanases"/>
    <property type="match status" value="1"/>
</dbReference>
<dbReference type="PRINTS" id="PR01407">
    <property type="entry name" value="BUTYPHLNCDUF"/>
</dbReference>
<evidence type="ECO:0000313" key="7">
    <source>
        <dbReference type="EMBL" id="KAG5260743.1"/>
    </source>
</evidence>
<dbReference type="InterPro" id="IPR006574">
    <property type="entry name" value="PRY"/>
</dbReference>
<dbReference type="PROSITE" id="PS50188">
    <property type="entry name" value="B302_SPRY"/>
    <property type="match status" value="1"/>
</dbReference>
<comment type="caution">
    <text evidence="7">The sequence shown here is derived from an EMBL/GenBank/DDBJ whole genome shotgun (WGS) entry which is preliminary data.</text>
</comment>
<keyword evidence="8" id="KW-1185">Reference proteome</keyword>
<dbReference type="SUPFAM" id="SSF57850">
    <property type="entry name" value="RING/U-box"/>
    <property type="match status" value="1"/>
</dbReference>
<dbReference type="EMBL" id="JADWDJ010000024">
    <property type="protein sequence ID" value="KAG5260743.1"/>
    <property type="molecule type" value="Genomic_DNA"/>
</dbReference>
<evidence type="ECO:0000256" key="4">
    <source>
        <dbReference type="PROSITE-ProRule" id="PRU00175"/>
    </source>
</evidence>
<dbReference type="SMART" id="SM00589">
    <property type="entry name" value="PRY"/>
    <property type="match status" value="1"/>
</dbReference>
<evidence type="ECO:0000313" key="8">
    <source>
        <dbReference type="Proteomes" id="UP000823561"/>
    </source>
</evidence>
<dbReference type="InterPro" id="IPR017907">
    <property type="entry name" value="Znf_RING_CS"/>
</dbReference>
<keyword evidence="2 4" id="KW-0863">Zinc-finger</keyword>
<reference evidence="7" key="1">
    <citation type="submission" date="2020-10" db="EMBL/GenBank/DDBJ databases">
        <title>Chromosome-scale genome assembly of the Allis shad, Alosa alosa.</title>
        <authorList>
            <person name="Margot Z."/>
            <person name="Christophe K."/>
            <person name="Cabau C."/>
            <person name="Louis A."/>
            <person name="Berthelot C."/>
            <person name="Parey E."/>
            <person name="Roest Crollius H."/>
            <person name="Montfort J."/>
            <person name="Robinson-Rechavi M."/>
            <person name="Bucao C."/>
            <person name="Bouchez O."/>
            <person name="Gislard M."/>
            <person name="Lluch J."/>
            <person name="Milhes M."/>
            <person name="Lampietro C."/>
            <person name="Lopez Roques C."/>
            <person name="Donnadieu C."/>
            <person name="Braasch I."/>
            <person name="Desvignes T."/>
            <person name="Postlethwait J."/>
            <person name="Bobe J."/>
            <person name="Guiguen Y."/>
        </authorList>
    </citation>
    <scope>NUCLEOTIDE SEQUENCE</scope>
    <source>
        <strain evidence="7">M-15738</strain>
        <tissue evidence="7">Blood</tissue>
    </source>
</reference>
<dbReference type="Proteomes" id="UP000823561">
    <property type="component" value="Chromosome 24"/>
</dbReference>
<dbReference type="Pfam" id="PF00622">
    <property type="entry name" value="SPRY"/>
    <property type="match status" value="1"/>
</dbReference>
<evidence type="ECO:0000256" key="3">
    <source>
        <dbReference type="ARBA" id="ARBA00022833"/>
    </source>
</evidence>
<dbReference type="Gene3D" id="2.60.120.920">
    <property type="match status" value="1"/>
</dbReference>
<sequence>MVSHTCILSEEQLQCSICQHMFTNPVCIPCGHTFCLSCISDYWDGRQQEQCPNCKEVFLVRPRLSVNVFVTKLINRLRRSGLDNVVQICEQPVSEPHSTTTGLTAGRTLLLLCILAVAVGYAAHVFQDTAPSKLAEPCDQRTLTQEQEMENSKKLRDSFEGNMQKAVTNLDRKLDNLSKKVSVLLKNTLKIHTTKLGKVSEKETAAERKLKNIRQYEVDVTLDPDTAHPSLLLSSDGKQLWHGHTQQNLTNHPKRFDYCISVLGKEGFNSGSFYYEVQVKGKTNWDLGVVRESINRKGKIVLGPTNGYWTIWLRNDENYAALDMPTVPISLKNRPETVGVFVDYEEGLVSFYDGDSGGHIYSFTGLSFTETLYPYFSPGLSSGDKNSAPMIISRHVF</sequence>
<dbReference type="Pfam" id="PF13445">
    <property type="entry name" value="zf-RING_UBOX"/>
    <property type="match status" value="1"/>
</dbReference>
<dbReference type="CDD" id="cd13733">
    <property type="entry name" value="SPRY_PRY_C-I_1"/>
    <property type="match status" value="1"/>
</dbReference>
<evidence type="ECO:0000259" key="6">
    <source>
        <dbReference type="PROSITE" id="PS50188"/>
    </source>
</evidence>
<dbReference type="SMART" id="SM00184">
    <property type="entry name" value="RING"/>
    <property type="match status" value="1"/>
</dbReference>
<organism evidence="7 8">
    <name type="scientific">Alosa alosa</name>
    <name type="common">allis shad</name>
    <dbReference type="NCBI Taxonomy" id="278164"/>
    <lineage>
        <taxon>Eukaryota</taxon>
        <taxon>Metazoa</taxon>
        <taxon>Chordata</taxon>
        <taxon>Craniata</taxon>
        <taxon>Vertebrata</taxon>
        <taxon>Euteleostomi</taxon>
        <taxon>Actinopterygii</taxon>
        <taxon>Neopterygii</taxon>
        <taxon>Teleostei</taxon>
        <taxon>Clupei</taxon>
        <taxon>Clupeiformes</taxon>
        <taxon>Clupeoidei</taxon>
        <taxon>Clupeidae</taxon>
        <taxon>Alosa</taxon>
    </lineage>
</organism>
<dbReference type="PROSITE" id="PS00518">
    <property type="entry name" value="ZF_RING_1"/>
    <property type="match status" value="1"/>
</dbReference>
<keyword evidence="3" id="KW-0862">Zinc</keyword>
<dbReference type="PROSITE" id="PS50089">
    <property type="entry name" value="ZF_RING_2"/>
    <property type="match status" value="1"/>
</dbReference>
<feature type="domain" description="B30.2/SPRY" evidence="6">
    <location>
        <begin position="200"/>
        <end position="397"/>
    </location>
</feature>
<evidence type="ECO:0000259" key="5">
    <source>
        <dbReference type="PROSITE" id="PS50089"/>
    </source>
</evidence>
<name>A0AAV6FDA0_9TELE</name>
<gene>
    <name evidence="7" type="ORF">AALO_G00295980</name>
</gene>
<dbReference type="InterPro" id="IPR003879">
    <property type="entry name" value="Butyrophylin_SPRY"/>
</dbReference>
<evidence type="ECO:0000256" key="1">
    <source>
        <dbReference type="ARBA" id="ARBA00022723"/>
    </source>
</evidence>
<dbReference type="InterPro" id="IPR001841">
    <property type="entry name" value="Znf_RING"/>
</dbReference>
<protein>
    <submittedName>
        <fullName evidence="7">Uncharacterized protein</fullName>
    </submittedName>
</protein>
<dbReference type="InterPro" id="IPR050143">
    <property type="entry name" value="TRIM/RBCC"/>
</dbReference>
<dbReference type="Pfam" id="PF13765">
    <property type="entry name" value="PRY"/>
    <property type="match status" value="1"/>
</dbReference>
<dbReference type="GO" id="GO:0008270">
    <property type="term" value="F:zinc ion binding"/>
    <property type="evidence" value="ECO:0007669"/>
    <property type="project" value="UniProtKB-KW"/>
</dbReference>